<organism evidence="1">
    <name type="scientific">Capra hircus</name>
    <name type="common">Goat</name>
    <dbReference type="NCBI Taxonomy" id="9925"/>
    <lineage>
        <taxon>Eukaryota</taxon>
        <taxon>Metazoa</taxon>
        <taxon>Chordata</taxon>
        <taxon>Craniata</taxon>
        <taxon>Vertebrata</taxon>
        <taxon>Euteleostomi</taxon>
        <taxon>Mammalia</taxon>
        <taxon>Eutheria</taxon>
        <taxon>Laurasiatheria</taxon>
        <taxon>Artiodactyla</taxon>
        <taxon>Ruminantia</taxon>
        <taxon>Pecora</taxon>
        <taxon>Bovidae</taxon>
        <taxon>Caprinae</taxon>
        <taxon>Capra</taxon>
    </lineage>
</organism>
<reference evidence="1" key="1">
    <citation type="submission" date="2019-03" db="EMBL/GenBank/DDBJ databases">
        <title>Genome sequencing and reference-guided assembly of Black Bengal Goat (Capra hircus).</title>
        <authorList>
            <person name="Siddiki A.Z."/>
            <person name="Baten A."/>
            <person name="Billah M."/>
            <person name="Alam M.A.U."/>
            <person name="Shawrob K.S.M."/>
            <person name="Saha S."/>
            <person name="Chowdhury M."/>
            <person name="Rahman A.H."/>
            <person name="Stear M."/>
            <person name="Miah G."/>
            <person name="Das G.B."/>
            <person name="Hossain M.M."/>
            <person name="Kumkum M."/>
            <person name="Islam M.S."/>
            <person name="Mollah A.M."/>
            <person name="Ahsan A."/>
            <person name="Tusar F."/>
            <person name="Khan M.K.I."/>
        </authorList>
    </citation>
    <scope>NUCLEOTIDE SEQUENCE [LARGE SCALE GENOMIC DNA]</scope>
</reference>
<protein>
    <submittedName>
        <fullName evidence="1">Uncharacterized protein</fullName>
    </submittedName>
</protein>
<name>A0A8C2P512_CAPHI</name>
<proteinExistence type="predicted"/>
<sequence length="63" mass="7231">MQQRANISNTPEVFFIHCIFLLKNHWRYTISIPTDCSTLTKPASLFRYLATCVHVMQLGMGGK</sequence>
<accession>A0A8C2P512</accession>
<dbReference type="AlphaFoldDB" id="A0A8C2P512"/>
<evidence type="ECO:0000313" key="1">
    <source>
        <dbReference type="Ensembl" id="ENSCHIP00010011599.1"/>
    </source>
</evidence>
<dbReference type="Ensembl" id="ENSCHIT00010016385.1">
    <property type="protein sequence ID" value="ENSCHIP00010011599.1"/>
    <property type="gene ID" value="ENSCHIG00010008637.1"/>
</dbReference>
<reference evidence="1" key="2">
    <citation type="submission" date="2025-08" db="UniProtKB">
        <authorList>
            <consortium name="Ensembl"/>
        </authorList>
    </citation>
    <scope>IDENTIFICATION</scope>
</reference>